<name>A0A067RHJ9_ZOONE</name>
<dbReference type="Proteomes" id="UP000027135">
    <property type="component" value="Unassembled WGS sequence"/>
</dbReference>
<protein>
    <submittedName>
        <fullName evidence="1">Uncharacterized protein</fullName>
    </submittedName>
</protein>
<dbReference type="AlphaFoldDB" id="A0A067RHJ9"/>
<evidence type="ECO:0000313" key="2">
    <source>
        <dbReference type="Proteomes" id="UP000027135"/>
    </source>
</evidence>
<proteinExistence type="predicted"/>
<gene>
    <name evidence="1" type="ORF">L798_15121</name>
</gene>
<sequence>MPRPITNGLTVYCLLKRRSTCVRDEAWTLILQCPWCCKEQNHQMEPSACDIIVRPPTPIRSDSEISNSPSIDQRQVVKIFVKFVSSQTLRYRLHGHRTTGTACRLLCVGTPSLASLMHNSRNKCLALKVNFYKLTHLSLIHFTSGGQKILQRIYLEMIYRVVNIT</sequence>
<accession>A0A067RHJ9</accession>
<dbReference type="EMBL" id="KK852469">
    <property type="protein sequence ID" value="KDR23262.1"/>
    <property type="molecule type" value="Genomic_DNA"/>
</dbReference>
<dbReference type="InParanoid" id="A0A067RHJ9"/>
<evidence type="ECO:0000313" key="1">
    <source>
        <dbReference type="EMBL" id="KDR23262.1"/>
    </source>
</evidence>
<keyword evidence="2" id="KW-1185">Reference proteome</keyword>
<reference evidence="1 2" key="1">
    <citation type="journal article" date="2014" name="Nat. Commun.">
        <title>Molecular traces of alternative social organization in a termite genome.</title>
        <authorList>
            <person name="Terrapon N."/>
            <person name="Li C."/>
            <person name="Robertson H.M."/>
            <person name="Ji L."/>
            <person name="Meng X."/>
            <person name="Booth W."/>
            <person name="Chen Z."/>
            <person name="Childers C.P."/>
            <person name="Glastad K.M."/>
            <person name="Gokhale K."/>
            <person name="Gowin J."/>
            <person name="Gronenberg W."/>
            <person name="Hermansen R.A."/>
            <person name="Hu H."/>
            <person name="Hunt B.G."/>
            <person name="Huylmans A.K."/>
            <person name="Khalil S.M."/>
            <person name="Mitchell R.D."/>
            <person name="Munoz-Torres M.C."/>
            <person name="Mustard J.A."/>
            <person name="Pan H."/>
            <person name="Reese J.T."/>
            <person name="Scharf M.E."/>
            <person name="Sun F."/>
            <person name="Vogel H."/>
            <person name="Xiao J."/>
            <person name="Yang W."/>
            <person name="Yang Z."/>
            <person name="Yang Z."/>
            <person name="Zhou J."/>
            <person name="Zhu J."/>
            <person name="Brent C.S."/>
            <person name="Elsik C.G."/>
            <person name="Goodisman M.A."/>
            <person name="Liberles D.A."/>
            <person name="Roe R.M."/>
            <person name="Vargo E.L."/>
            <person name="Vilcinskas A."/>
            <person name="Wang J."/>
            <person name="Bornberg-Bauer E."/>
            <person name="Korb J."/>
            <person name="Zhang G."/>
            <person name="Liebig J."/>
        </authorList>
    </citation>
    <scope>NUCLEOTIDE SEQUENCE [LARGE SCALE GENOMIC DNA]</scope>
    <source>
        <tissue evidence="1">Whole organism</tissue>
    </source>
</reference>
<organism evidence="1 2">
    <name type="scientific">Zootermopsis nevadensis</name>
    <name type="common">Dampwood termite</name>
    <dbReference type="NCBI Taxonomy" id="136037"/>
    <lineage>
        <taxon>Eukaryota</taxon>
        <taxon>Metazoa</taxon>
        <taxon>Ecdysozoa</taxon>
        <taxon>Arthropoda</taxon>
        <taxon>Hexapoda</taxon>
        <taxon>Insecta</taxon>
        <taxon>Pterygota</taxon>
        <taxon>Neoptera</taxon>
        <taxon>Polyneoptera</taxon>
        <taxon>Dictyoptera</taxon>
        <taxon>Blattodea</taxon>
        <taxon>Blattoidea</taxon>
        <taxon>Termitoidae</taxon>
        <taxon>Termopsidae</taxon>
        <taxon>Zootermopsis</taxon>
    </lineage>
</organism>